<dbReference type="EMBL" id="JARIHO010000034">
    <property type="protein sequence ID" value="KAJ7333309.1"/>
    <property type="molecule type" value="Genomic_DNA"/>
</dbReference>
<dbReference type="Pfam" id="PF05225">
    <property type="entry name" value="HTH_psq"/>
    <property type="match status" value="1"/>
</dbReference>
<evidence type="ECO:0000259" key="1">
    <source>
        <dbReference type="Pfam" id="PF05225"/>
    </source>
</evidence>
<dbReference type="GO" id="GO:0003677">
    <property type="term" value="F:DNA binding"/>
    <property type="evidence" value="ECO:0007669"/>
    <property type="project" value="InterPro"/>
</dbReference>
<keyword evidence="3" id="KW-1185">Reference proteome</keyword>
<dbReference type="InterPro" id="IPR007889">
    <property type="entry name" value="HTH_Psq"/>
</dbReference>
<dbReference type="Proteomes" id="UP001218218">
    <property type="component" value="Unassembled WGS sequence"/>
</dbReference>
<proteinExistence type="predicted"/>
<gene>
    <name evidence="2" type="ORF">DFH08DRAFT_881034</name>
</gene>
<feature type="non-terminal residue" evidence="2">
    <location>
        <position position="75"/>
    </location>
</feature>
<reference evidence="2" key="1">
    <citation type="submission" date="2023-03" db="EMBL/GenBank/DDBJ databases">
        <title>Massive genome expansion in bonnet fungi (Mycena s.s.) driven by repeated elements and novel gene families across ecological guilds.</title>
        <authorList>
            <consortium name="Lawrence Berkeley National Laboratory"/>
            <person name="Harder C.B."/>
            <person name="Miyauchi S."/>
            <person name="Viragh M."/>
            <person name="Kuo A."/>
            <person name="Thoen E."/>
            <person name="Andreopoulos B."/>
            <person name="Lu D."/>
            <person name="Skrede I."/>
            <person name="Drula E."/>
            <person name="Henrissat B."/>
            <person name="Morin E."/>
            <person name="Kohler A."/>
            <person name="Barry K."/>
            <person name="LaButti K."/>
            <person name="Morin E."/>
            <person name="Salamov A."/>
            <person name="Lipzen A."/>
            <person name="Mereny Z."/>
            <person name="Hegedus B."/>
            <person name="Baldrian P."/>
            <person name="Stursova M."/>
            <person name="Weitz H."/>
            <person name="Taylor A."/>
            <person name="Grigoriev I.V."/>
            <person name="Nagy L.G."/>
            <person name="Martin F."/>
            <person name="Kauserud H."/>
        </authorList>
    </citation>
    <scope>NUCLEOTIDE SEQUENCE</scope>
    <source>
        <strain evidence="2">CBHHK002</strain>
    </source>
</reference>
<feature type="domain" description="HTH psq-type" evidence="1">
    <location>
        <begin position="1"/>
        <end position="26"/>
    </location>
</feature>
<name>A0AAD7EK11_9AGAR</name>
<dbReference type="InterPro" id="IPR009057">
    <property type="entry name" value="Homeodomain-like_sf"/>
</dbReference>
<dbReference type="AlphaFoldDB" id="A0AAD7EK11"/>
<organism evidence="2 3">
    <name type="scientific">Mycena albidolilacea</name>
    <dbReference type="NCBI Taxonomy" id="1033008"/>
    <lineage>
        <taxon>Eukaryota</taxon>
        <taxon>Fungi</taxon>
        <taxon>Dikarya</taxon>
        <taxon>Basidiomycota</taxon>
        <taxon>Agaricomycotina</taxon>
        <taxon>Agaricomycetes</taxon>
        <taxon>Agaricomycetidae</taxon>
        <taxon>Agaricales</taxon>
        <taxon>Marasmiineae</taxon>
        <taxon>Mycenaceae</taxon>
        <taxon>Mycena</taxon>
    </lineage>
</organism>
<dbReference type="SUPFAM" id="SSF46689">
    <property type="entry name" value="Homeodomain-like"/>
    <property type="match status" value="1"/>
</dbReference>
<accession>A0AAD7EK11</accession>
<evidence type="ECO:0000313" key="2">
    <source>
        <dbReference type="EMBL" id="KAJ7333309.1"/>
    </source>
</evidence>
<protein>
    <recommendedName>
        <fullName evidence="1">HTH psq-type domain-containing protein</fullName>
    </recommendedName>
</protein>
<comment type="caution">
    <text evidence="2">The sequence shown here is derived from an EMBL/GenBank/DDBJ whole genome shotgun (WGS) entry which is preliminary data.</text>
</comment>
<evidence type="ECO:0000313" key="3">
    <source>
        <dbReference type="Proteomes" id="UP001218218"/>
    </source>
</evidence>
<sequence length="75" mass="8267">MSQRKAALYYSVPRSTLQDRAKGRLTRGDAHVHERLLTKPQEDSLAKRGIPLSLTTIGSYAAEIYGAPLGVTWPT</sequence>
<dbReference type="Gene3D" id="1.10.10.60">
    <property type="entry name" value="Homeodomain-like"/>
    <property type="match status" value="1"/>
</dbReference>